<feature type="domain" description="Metallo-beta-lactamase" evidence="13">
    <location>
        <begin position="57"/>
        <end position="225"/>
    </location>
</feature>
<dbReference type="GO" id="GO:0008800">
    <property type="term" value="F:beta-lactamase activity"/>
    <property type="evidence" value="ECO:0007669"/>
    <property type="project" value="UniProtKB-EC"/>
</dbReference>
<evidence type="ECO:0000256" key="9">
    <source>
        <dbReference type="ARBA" id="ARBA00022764"/>
    </source>
</evidence>
<keyword evidence="10" id="KW-0378">Hydrolase</keyword>
<dbReference type="AlphaFoldDB" id="A0A371JPC9"/>
<dbReference type="GO" id="GO:0042597">
    <property type="term" value="C:periplasmic space"/>
    <property type="evidence" value="ECO:0007669"/>
    <property type="project" value="UniProtKB-SubCell"/>
</dbReference>
<evidence type="ECO:0000256" key="6">
    <source>
        <dbReference type="ARBA" id="ARBA00012865"/>
    </source>
</evidence>
<evidence type="ECO:0000256" key="12">
    <source>
        <dbReference type="ARBA" id="ARBA00023251"/>
    </source>
</evidence>
<dbReference type="SUPFAM" id="SSF56281">
    <property type="entry name" value="Metallo-hydrolase/oxidoreductase"/>
    <property type="match status" value="1"/>
</dbReference>
<keyword evidence="15" id="KW-1185">Reference proteome</keyword>
<evidence type="ECO:0000256" key="5">
    <source>
        <dbReference type="ARBA" id="ARBA00011245"/>
    </source>
</evidence>
<gene>
    <name evidence="14" type="primary">bla</name>
    <name evidence="14" type="ORF">DX873_08250</name>
</gene>
<comment type="subcellular location">
    <subcellularLocation>
        <location evidence="3">Periplasm</location>
    </subcellularLocation>
</comment>
<organism evidence="14 15">
    <name type="scientific">Flagellimonas nanhaiensis</name>
    <dbReference type="NCBI Taxonomy" id="2292706"/>
    <lineage>
        <taxon>Bacteria</taxon>
        <taxon>Pseudomonadati</taxon>
        <taxon>Bacteroidota</taxon>
        <taxon>Flavobacteriia</taxon>
        <taxon>Flavobacteriales</taxon>
        <taxon>Flavobacteriaceae</taxon>
        <taxon>Flagellimonas</taxon>
    </lineage>
</organism>
<comment type="similarity">
    <text evidence="4">Belongs to the metallo-beta-lactamase superfamily. Class-B beta-lactamase family.</text>
</comment>
<keyword evidence="7" id="KW-0479">Metal-binding</keyword>
<dbReference type="InterPro" id="IPR036866">
    <property type="entry name" value="RibonucZ/Hydroxyglut_hydro"/>
</dbReference>
<dbReference type="InterPro" id="IPR050855">
    <property type="entry name" value="NDM-1-like"/>
</dbReference>
<dbReference type="CDD" id="cd16302">
    <property type="entry name" value="CcrA-like_MBL-B1"/>
    <property type="match status" value="1"/>
</dbReference>
<dbReference type="PROSITE" id="PS51257">
    <property type="entry name" value="PROKAR_LIPOPROTEIN"/>
    <property type="match status" value="1"/>
</dbReference>
<name>A0A371JPC9_9FLAO</name>
<evidence type="ECO:0000256" key="2">
    <source>
        <dbReference type="ARBA" id="ARBA00001947"/>
    </source>
</evidence>
<dbReference type="EC" id="3.5.2.6" evidence="6"/>
<keyword evidence="8" id="KW-0732">Signal</keyword>
<dbReference type="SMART" id="SM00849">
    <property type="entry name" value="Lactamase_B"/>
    <property type="match status" value="1"/>
</dbReference>
<dbReference type="GO" id="GO:0017001">
    <property type="term" value="P:antibiotic catabolic process"/>
    <property type="evidence" value="ECO:0007669"/>
    <property type="project" value="InterPro"/>
</dbReference>
<proteinExistence type="inferred from homology"/>
<keyword evidence="12" id="KW-0046">Antibiotic resistance</keyword>
<evidence type="ECO:0000313" key="14">
    <source>
        <dbReference type="EMBL" id="RDY59372.1"/>
    </source>
</evidence>
<dbReference type="OrthoDB" id="9769598at2"/>
<dbReference type="PANTHER" id="PTHR42951">
    <property type="entry name" value="METALLO-BETA-LACTAMASE DOMAIN-CONTAINING"/>
    <property type="match status" value="1"/>
</dbReference>
<comment type="caution">
    <text evidence="14">The sequence shown here is derived from an EMBL/GenBank/DDBJ whole genome shotgun (WGS) entry which is preliminary data.</text>
</comment>
<accession>A0A371JPC9</accession>
<evidence type="ECO:0000256" key="1">
    <source>
        <dbReference type="ARBA" id="ARBA00001526"/>
    </source>
</evidence>
<sequence length="244" mass="26749">MKNTIRLAICLFALLGCKQIPEKKINYESETLKIQQLSPQTFLHISYLKTETWGKVGCNGAIFISDGEAIVFDTPINDVVSADLINWVEKELQCAIKAVVVTHFHDDCLGGLNAFHEREITSYANSRTLKLVPEHLTLPQNGFSSSMKIPIGSEVITLDFLGEGHTLDNIVGYFPKDGVLFGGCLLKSMGAGKGNLEDANTSEWSNTVSKVKSKYSEATIIVPGHGKVGGRELLDFTIDLFKTP</sequence>
<evidence type="ECO:0000256" key="11">
    <source>
        <dbReference type="ARBA" id="ARBA00022833"/>
    </source>
</evidence>
<protein>
    <recommendedName>
        <fullName evidence="6">beta-lactamase</fullName>
        <ecNumber evidence="6">3.5.2.6</ecNumber>
    </recommendedName>
</protein>
<dbReference type="InterPro" id="IPR001018">
    <property type="entry name" value="Beta-lactamase_class-B_CS"/>
</dbReference>
<comment type="subunit">
    <text evidence="5">Monomer.</text>
</comment>
<dbReference type="Gene3D" id="3.60.15.10">
    <property type="entry name" value="Ribonuclease Z/Hydroxyacylglutathione hydrolase-like"/>
    <property type="match status" value="1"/>
</dbReference>
<dbReference type="InterPro" id="IPR001279">
    <property type="entry name" value="Metallo-B-lactamas"/>
</dbReference>
<dbReference type="EMBL" id="QTJX01000002">
    <property type="protein sequence ID" value="RDY59372.1"/>
    <property type="molecule type" value="Genomic_DNA"/>
</dbReference>
<dbReference type="NCBIfam" id="NF033088">
    <property type="entry name" value="bla_subclass_B1"/>
    <property type="match status" value="1"/>
</dbReference>
<dbReference type="GO" id="GO:0046677">
    <property type="term" value="P:response to antibiotic"/>
    <property type="evidence" value="ECO:0007669"/>
    <property type="project" value="UniProtKB-KW"/>
</dbReference>
<evidence type="ECO:0000259" key="13">
    <source>
        <dbReference type="SMART" id="SM00849"/>
    </source>
</evidence>
<dbReference type="GO" id="GO:0008270">
    <property type="term" value="F:zinc ion binding"/>
    <property type="evidence" value="ECO:0007669"/>
    <property type="project" value="InterPro"/>
</dbReference>
<dbReference type="PANTHER" id="PTHR42951:SF4">
    <property type="entry name" value="ACYL-COENZYME A THIOESTERASE MBLAC2"/>
    <property type="match status" value="1"/>
</dbReference>
<evidence type="ECO:0000256" key="3">
    <source>
        <dbReference type="ARBA" id="ARBA00004418"/>
    </source>
</evidence>
<comment type="cofactor">
    <cofactor evidence="2">
        <name>Zn(2+)</name>
        <dbReference type="ChEBI" id="CHEBI:29105"/>
    </cofactor>
</comment>
<dbReference type="RefSeq" id="WP_116183987.1">
    <property type="nucleotide sequence ID" value="NZ_QTJX01000002.1"/>
</dbReference>
<keyword evidence="11" id="KW-0862">Zinc</keyword>
<evidence type="ECO:0000256" key="7">
    <source>
        <dbReference type="ARBA" id="ARBA00022723"/>
    </source>
</evidence>
<reference evidence="14 15" key="1">
    <citation type="submission" date="2018-08" db="EMBL/GenBank/DDBJ databases">
        <title>Muricauda nanhaiensis sp. nov., isolated from seawater of the South China Sea.</title>
        <authorList>
            <person name="Dang Y."/>
        </authorList>
    </citation>
    <scope>NUCLEOTIDE SEQUENCE [LARGE SCALE GENOMIC DNA]</scope>
    <source>
        <strain evidence="14 15">SM1704</strain>
    </source>
</reference>
<evidence type="ECO:0000256" key="8">
    <source>
        <dbReference type="ARBA" id="ARBA00022729"/>
    </source>
</evidence>
<evidence type="ECO:0000256" key="10">
    <source>
        <dbReference type="ARBA" id="ARBA00022801"/>
    </source>
</evidence>
<dbReference type="InterPro" id="IPR058199">
    <property type="entry name" value="BlaB//VIM/IMP-1"/>
</dbReference>
<dbReference type="PROSITE" id="PS00744">
    <property type="entry name" value="BETA_LACTAMASE_B_2"/>
    <property type="match status" value="1"/>
</dbReference>
<dbReference type="Proteomes" id="UP000261828">
    <property type="component" value="Unassembled WGS sequence"/>
</dbReference>
<comment type="catalytic activity">
    <reaction evidence="1">
        <text>a beta-lactam + H2O = a substituted beta-amino acid</text>
        <dbReference type="Rhea" id="RHEA:20401"/>
        <dbReference type="ChEBI" id="CHEBI:15377"/>
        <dbReference type="ChEBI" id="CHEBI:35627"/>
        <dbReference type="ChEBI" id="CHEBI:140347"/>
        <dbReference type="EC" id="3.5.2.6"/>
    </reaction>
</comment>
<keyword evidence="9" id="KW-0574">Periplasm</keyword>
<evidence type="ECO:0000256" key="4">
    <source>
        <dbReference type="ARBA" id="ARBA00005250"/>
    </source>
</evidence>
<evidence type="ECO:0000313" key="15">
    <source>
        <dbReference type="Proteomes" id="UP000261828"/>
    </source>
</evidence>